<evidence type="ECO:0000313" key="3">
    <source>
        <dbReference type="Proteomes" id="UP000617145"/>
    </source>
</evidence>
<feature type="transmembrane region" description="Helical" evidence="1">
    <location>
        <begin position="98"/>
        <end position="120"/>
    </location>
</feature>
<reference evidence="2" key="2">
    <citation type="submission" date="2020-09" db="EMBL/GenBank/DDBJ databases">
        <authorList>
            <person name="Sun Q."/>
            <person name="Zhou Y."/>
        </authorList>
    </citation>
    <scope>NUCLEOTIDE SEQUENCE</scope>
    <source>
        <strain evidence="2">CGMCC 1.15762</strain>
    </source>
</reference>
<proteinExistence type="predicted"/>
<reference evidence="2" key="1">
    <citation type="journal article" date="2014" name="Int. J. Syst. Evol. Microbiol.">
        <title>Complete genome sequence of Corynebacterium casei LMG S-19264T (=DSM 44701T), isolated from a smear-ripened cheese.</title>
        <authorList>
            <consortium name="US DOE Joint Genome Institute (JGI-PGF)"/>
            <person name="Walter F."/>
            <person name="Albersmeier A."/>
            <person name="Kalinowski J."/>
            <person name="Ruckert C."/>
        </authorList>
    </citation>
    <scope>NUCLEOTIDE SEQUENCE</scope>
    <source>
        <strain evidence="2">CGMCC 1.15762</strain>
    </source>
</reference>
<keyword evidence="1" id="KW-0812">Transmembrane</keyword>
<comment type="caution">
    <text evidence="2">The sequence shown here is derived from an EMBL/GenBank/DDBJ whole genome shotgun (WGS) entry which is preliminary data.</text>
</comment>
<protein>
    <submittedName>
        <fullName evidence="2">Uncharacterized protein</fullName>
    </submittedName>
</protein>
<name>A0A8J2ZJ09_9RHOB</name>
<organism evidence="2 3">
    <name type="scientific">Salipiger pallidus</name>
    <dbReference type="NCBI Taxonomy" id="1775170"/>
    <lineage>
        <taxon>Bacteria</taxon>
        <taxon>Pseudomonadati</taxon>
        <taxon>Pseudomonadota</taxon>
        <taxon>Alphaproteobacteria</taxon>
        <taxon>Rhodobacterales</taxon>
        <taxon>Roseobacteraceae</taxon>
        <taxon>Salipiger</taxon>
    </lineage>
</organism>
<feature type="transmembrane region" description="Helical" evidence="1">
    <location>
        <begin position="68"/>
        <end position="86"/>
    </location>
</feature>
<keyword evidence="1" id="KW-1133">Transmembrane helix</keyword>
<dbReference type="EMBL" id="BMJV01000002">
    <property type="protein sequence ID" value="GGG69070.1"/>
    <property type="molecule type" value="Genomic_DNA"/>
</dbReference>
<sequence length="255" mass="27480">MSEPRKLRWVIGAILNMLFPHASGEVAKPPERVVTAELLVKDAGLAMEMAISLHDAEVRRRQSADTKAALYLAFLAAVIPVIGALSPTVSDSFRNPVLAIDVVLFAIVLVYVLMAGWYAARATAPSVVNSIGEADLSDVFSEKDIRAATAIKLIDATRLNYPLNNKKITYVRLTQAHIFRAFLAIMLIVAVDWGGDVAAAIFEEAQGTGSVPEKSVCFVTELTSSSGSGALRYRLAEVDYARPCLPLSMGADDNE</sequence>
<evidence type="ECO:0000313" key="2">
    <source>
        <dbReference type="EMBL" id="GGG69070.1"/>
    </source>
</evidence>
<evidence type="ECO:0000256" key="1">
    <source>
        <dbReference type="SAM" id="Phobius"/>
    </source>
</evidence>
<accession>A0A8J2ZJ09</accession>
<keyword evidence="1" id="KW-0472">Membrane</keyword>
<dbReference type="Proteomes" id="UP000617145">
    <property type="component" value="Unassembled WGS sequence"/>
</dbReference>
<dbReference type="AlphaFoldDB" id="A0A8J2ZJ09"/>
<keyword evidence="3" id="KW-1185">Reference proteome</keyword>
<gene>
    <name evidence="2" type="ORF">GCM10011415_15500</name>
</gene>